<sequence length="151" mass="16898">MPDDLPRHLKQTELFEKGGEFPVAARYSTEPGDSGLDDRMPQPRGFAIKLFNIHDKMLPEGESLSLTVQDIEFNSTPALDLADAKTTREIIAIHLKHGQDQKELYKYLSSRNDTSLQTARDKVRNTHLESTRQPGILRLRAQGVLGGPYAG</sequence>
<gene>
    <name evidence="1" type="ORF">B0J11DRAFT_529157</name>
</gene>
<dbReference type="OrthoDB" id="3358373at2759"/>
<dbReference type="Gene3D" id="2.40.180.10">
    <property type="entry name" value="Catalase core domain"/>
    <property type="match status" value="1"/>
</dbReference>
<evidence type="ECO:0000313" key="1">
    <source>
        <dbReference type="EMBL" id="KAH7125747.1"/>
    </source>
</evidence>
<comment type="caution">
    <text evidence="1">The sequence shown here is derived from an EMBL/GenBank/DDBJ whole genome shotgun (WGS) entry which is preliminary data.</text>
</comment>
<dbReference type="InterPro" id="IPR020835">
    <property type="entry name" value="Catalase_sf"/>
</dbReference>
<dbReference type="EMBL" id="JAGMWT010000007">
    <property type="protein sequence ID" value="KAH7125747.1"/>
    <property type="molecule type" value="Genomic_DNA"/>
</dbReference>
<protein>
    <submittedName>
        <fullName evidence="1">Uncharacterized protein</fullName>
    </submittedName>
</protein>
<name>A0A9P9IMB3_9PLEO</name>
<accession>A0A9P9IMB3</accession>
<dbReference type="AlphaFoldDB" id="A0A9P9IMB3"/>
<dbReference type="GO" id="GO:0020037">
    <property type="term" value="F:heme binding"/>
    <property type="evidence" value="ECO:0007669"/>
    <property type="project" value="InterPro"/>
</dbReference>
<proteinExistence type="predicted"/>
<organism evidence="1 2">
    <name type="scientific">Dendryphion nanum</name>
    <dbReference type="NCBI Taxonomy" id="256645"/>
    <lineage>
        <taxon>Eukaryota</taxon>
        <taxon>Fungi</taxon>
        <taxon>Dikarya</taxon>
        <taxon>Ascomycota</taxon>
        <taxon>Pezizomycotina</taxon>
        <taxon>Dothideomycetes</taxon>
        <taxon>Pleosporomycetidae</taxon>
        <taxon>Pleosporales</taxon>
        <taxon>Torulaceae</taxon>
        <taxon>Dendryphion</taxon>
    </lineage>
</organism>
<dbReference type="Proteomes" id="UP000700596">
    <property type="component" value="Unassembled WGS sequence"/>
</dbReference>
<reference evidence="1" key="1">
    <citation type="journal article" date="2021" name="Nat. Commun.">
        <title>Genetic determinants of endophytism in the Arabidopsis root mycobiome.</title>
        <authorList>
            <person name="Mesny F."/>
            <person name="Miyauchi S."/>
            <person name="Thiergart T."/>
            <person name="Pickel B."/>
            <person name="Atanasova L."/>
            <person name="Karlsson M."/>
            <person name="Huettel B."/>
            <person name="Barry K.W."/>
            <person name="Haridas S."/>
            <person name="Chen C."/>
            <person name="Bauer D."/>
            <person name="Andreopoulos W."/>
            <person name="Pangilinan J."/>
            <person name="LaButti K."/>
            <person name="Riley R."/>
            <person name="Lipzen A."/>
            <person name="Clum A."/>
            <person name="Drula E."/>
            <person name="Henrissat B."/>
            <person name="Kohler A."/>
            <person name="Grigoriev I.V."/>
            <person name="Martin F.M."/>
            <person name="Hacquard S."/>
        </authorList>
    </citation>
    <scope>NUCLEOTIDE SEQUENCE</scope>
    <source>
        <strain evidence="1">MPI-CAGE-CH-0243</strain>
    </source>
</reference>
<evidence type="ECO:0000313" key="2">
    <source>
        <dbReference type="Proteomes" id="UP000700596"/>
    </source>
</evidence>
<keyword evidence="2" id="KW-1185">Reference proteome</keyword>
<dbReference type="SUPFAM" id="SSF56634">
    <property type="entry name" value="Heme-dependent catalase-like"/>
    <property type="match status" value="1"/>
</dbReference>